<evidence type="ECO:0000313" key="7">
    <source>
        <dbReference type="EMBL" id="EKC46761.1"/>
    </source>
</evidence>
<reference evidence="7" key="1">
    <citation type="journal article" date="2013" name="Environ. Microbiol.">
        <title>Microbiota from the distal guts of lean and obese adolescents exhibit partial functional redundancy besides clear differences in community structure.</title>
        <authorList>
            <person name="Ferrer M."/>
            <person name="Ruiz A."/>
            <person name="Lanza F."/>
            <person name="Haange S.B."/>
            <person name="Oberbach A."/>
            <person name="Till H."/>
            <person name="Bargiela R."/>
            <person name="Campoy C."/>
            <person name="Segura M.T."/>
            <person name="Richter M."/>
            <person name="von Bergen M."/>
            <person name="Seifert J."/>
            <person name="Suarez A."/>
        </authorList>
    </citation>
    <scope>NUCLEOTIDE SEQUENCE</scope>
</reference>
<evidence type="ECO:0000256" key="1">
    <source>
        <dbReference type="ARBA" id="ARBA00006432"/>
    </source>
</evidence>
<dbReference type="SUPFAM" id="SSF56801">
    <property type="entry name" value="Acetyl-CoA synthetase-like"/>
    <property type="match status" value="1"/>
</dbReference>
<gene>
    <name evidence="7" type="ORF">OBE_16082</name>
</gene>
<keyword evidence="3" id="KW-0547">Nucleotide-binding</keyword>
<feature type="domain" description="AMP-dependent synthetase/ligase" evidence="6">
    <location>
        <begin position="47"/>
        <end position="230"/>
    </location>
</feature>
<dbReference type="GO" id="GO:0004321">
    <property type="term" value="F:fatty-acyl-CoA synthase activity"/>
    <property type="evidence" value="ECO:0007669"/>
    <property type="project" value="TreeGrafter"/>
</dbReference>
<dbReference type="Gene3D" id="3.40.50.12780">
    <property type="entry name" value="N-terminal domain of ligase-like"/>
    <property type="match status" value="1"/>
</dbReference>
<evidence type="ECO:0000259" key="6">
    <source>
        <dbReference type="Pfam" id="PF00501"/>
    </source>
</evidence>
<dbReference type="InterPro" id="IPR042099">
    <property type="entry name" value="ANL_N_sf"/>
</dbReference>
<dbReference type="AlphaFoldDB" id="K1SHC5"/>
<comment type="caution">
    <text evidence="7">The sequence shown here is derived from an EMBL/GenBank/DDBJ whole genome shotgun (WGS) entry which is preliminary data.</text>
</comment>
<protein>
    <submittedName>
        <fullName evidence="7">AMP-dependent synthetase and ligase</fullName>
    </submittedName>
</protein>
<comment type="similarity">
    <text evidence="1">Belongs to the ATP-dependent AMP-binding enzyme family.</text>
</comment>
<dbReference type="GO" id="GO:0005524">
    <property type="term" value="F:ATP binding"/>
    <property type="evidence" value="ECO:0007669"/>
    <property type="project" value="UniProtKB-KW"/>
</dbReference>
<keyword evidence="4" id="KW-0067">ATP-binding</keyword>
<feature type="non-terminal residue" evidence="7">
    <location>
        <position position="233"/>
    </location>
</feature>
<feature type="transmembrane region" description="Helical" evidence="5">
    <location>
        <begin position="102"/>
        <end position="123"/>
    </location>
</feature>
<dbReference type="GO" id="GO:0006637">
    <property type="term" value="P:acyl-CoA metabolic process"/>
    <property type="evidence" value="ECO:0007669"/>
    <property type="project" value="TreeGrafter"/>
</dbReference>
<keyword evidence="2 7" id="KW-0436">Ligase</keyword>
<keyword evidence="5" id="KW-0812">Transmembrane</keyword>
<name>K1SHC5_9ZZZZ</name>
<proteinExistence type="inferred from homology"/>
<dbReference type="GO" id="GO:0006633">
    <property type="term" value="P:fatty acid biosynthetic process"/>
    <property type="evidence" value="ECO:0007669"/>
    <property type="project" value="TreeGrafter"/>
</dbReference>
<sequence>MEQVKNYYKRFVKEGFDENGILNKFEIDCPDNYNFGYDIIDKFGEIDPDRRALIHIDLQENRHDFSYSQLSKLSTQAANLFKSYGIKKGDKVMLVLKRNYQFWIAIIALIKLGAVAIPATHLLTTHDFTYRFERASVKAIVCTGYNPDIAKYVDEAQEEIHADGLVKFIANGHRDGWIPFDDEIAGMTETMERVQTDTREHMLLYFTSGTTGYPKMVVHNHRYALAHIQTAAH</sequence>
<evidence type="ECO:0000256" key="5">
    <source>
        <dbReference type="SAM" id="Phobius"/>
    </source>
</evidence>
<dbReference type="PANTHER" id="PTHR43605">
    <property type="entry name" value="ACYL-COENZYME A SYNTHETASE"/>
    <property type="match status" value="1"/>
</dbReference>
<dbReference type="EMBL" id="AJWZ01011020">
    <property type="protein sequence ID" value="EKC46761.1"/>
    <property type="molecule type" value="Genomic_DNA"/>
</dbReference>
<organism evidence="7">
    <name type="scientific">human gut metagenome</name>
    <dbReference type="NCBI Taxonomy" id="408170"/>
    <lineage>
        <taxon>unclassified sequences</taxon>
        <taxon>metagenomes</taxon>
        <taxon>organismal metagenomes</taxon>
    </lineage>
</organism>
<evidence type="ECO:0000256" key="3">
    <source>
        <dbReference type="ARBA" id="ARBA00022741"/>
    </source>
</evidence>
<dbReference type="Pfam" id="PF00501">
    <property type="entry name" value="AMP-binding"/>
    <property type="match status" value="1"/>
</dbReference>
<dbReference type="InterPro" id="IPR000873">
    <property type="entry name" value="AMP-dep_synth/lig_dom"/>
</dbReference>
<dbReference type="InterPro" id="IPR051087">
    <property type="entry name" value="Mitochondrial_ACSM"/>
</dbReference>
<keyword evidence="5" id="KW-1133">Transmembrane helix</keyword>
<keyword evidence="5" id="KW-0472">Membrane</keyword>
<evidence type="ECO:0000256" key="4">
    <source>
        <dbReference type="ARBA" id="ARBA00022840"/>
    </source>
</evidence>
<dbReference type="GO" id="GO:0015645">
    <property type="term" value="F:fatty acid ligase activity"/>
    <property type="evidence" value="ECO:0007669"/>
    <property type="project" value="TreeGrafter"/>
</dbReference>
<evidence type="ECO:0000256" key="2">
    <source>
        <dbReference type="ARBA" id="ARBA00022598"/>
    </source>
</evidence>
<dbReference type="PANTHER" id="PTHR43605:SF10">
    <property type="entry name" value="ACYL-COA SYNTHETASE MEDIUM CHAIN FAMILY MEMBER 3"/>
    <property type="match status" value="1"/>
</dbReference>
<accession>K1SHC5</accession>